<dbReference type="CDD" id="cd16029">
    <property type="entry name" value="4-S"/>
    <property type="match status" value="1"/>
</dbReference>
<dbReference type="InterPro" id="IPR000917">
    <property type="entry name" value="Sulfatase_N"/>
</dbReference>
<gene>
    <name evidence="10" type="ORF">ILUMI_26916</name>
</gene>
<evidence type="ECO:0000256" key="7">
    <source>
        <dbReference type="SAM" id="Phobius"/>
    </source>
</evidence>
<organism evidence="10 11">
    <name type="scientific">Ignelater luminosus</name>
    <name type="common">Cucubano</name>
    <name type="synonym">Pyrophorus luminosus</name>
    <dbReference type="NCBI Taxonomy" id="2038154"/>
    <lineage>
        <taxon>Eukaryota</taxon>
        <taxon>Metazoa</taxon>
        <taxon>Ecdysozoa</taxon>
        <taxon>Arthropoda</taxon>
        <taxon>Hexapoda</taxon>
        <taxon>Insecta</taxon>
        <taxon>Pterygota</taxon>
        <taxon>Neoptera</taxon>
        <taxon>Endopterygota</taxon>
        <taxon>Coleoptera</taxon>
        <taxon>Polyphaga</taxon>
        <taxon>Elateriformia</taxon>
        <taxon>Elateroidea</taxon>
        <taxon>Elateridae</taxon>
        <taxon>Agrypninae</taxon>
        <taxon>Pyrophorini</taxon>
        <taxon>Ignelater</taxon>
    </lineage>
</organism>
<name>A0A8K0FYH0_IGNLU</name>
<dbReference type="OrthoDB" id="103349at2759"/>
<dbReference type="PANTHER" id="PTHR10342:SF264">
    <property type="entry name" value="MIP05773P-RELATED"/>
    <property type="match status" value="1"/>
</dbReference>
<dbReference type="AlphaFoldDB" id="A0A8K0FYH0"/>
<dbReference type="InterPro" id="IPR017850">
    <property type="entry name" value="Alkaline_phosphatase_core_sf"/>
</dbReference>
<keyword evidence="7" id="KW-1133">Transmembrane helix</keyword>
<evidence type="ECO:0000256" key="6">
    <source>
        <dbReference type="ARBA" id="ARBA00023180"/>
    </source>
</evidence>
<protein>
    <recommendedName>
        <fullName evidence="9">Sulfatase N-terminal domain-containing protein</fullName>
    </recommendedName>
</protein>
<feature type="transmembrane region" description="Helical" evidence="7">
    <location>
        <begin position="577"/>
        <end position="603"/>
    </location>
</feature>
<evidence type="ECO:0000259" key="9">
    <source>
        <dbReference type="Pfam" id="PF00884"/>
    </source>
</evidence>
<dbReference type="Gene3D" id="3.40.720.10">
    <property type="entry name" value="Alkaline Phosphatase, subunit A"/>
    <property type="match status" value="1"/>
</dbReference>
<evidence type="ECO:0000313" key="11">
    <source>
        <dbReference type="Proteomes" id="UP000801492"/>
    </source>
</evidence>
<sequence length="660" mass="74813">MWCLKLVCTVLLFNFGLSSNTKPNIILIVADDMGWNDVGFHGSNEIPTPNIDALAYNGVILNGHYTQALCTPSRSAFLTGKYPIHLGMQHIVILEPEPWGLGLNETLFPQRLKNYGYSTHAIGKWHLGFFKKEYTPTYRGFDTHYGYWQGLQDYYDHTVHSTYTSEVGYDMRRNMAVDWDAKGKYSTELFTEEAVKLIREHDTTNPMFMYLAHLAPHSGNDNNPLQAPDEEIAKFAHIADPERRIYAAMVSMLDKSVGKVMSALREKHMLENSIIIFMADNGAQSEGIHANHGSNYPFRGMKYSPWEGAMRCITAVWSPLIKKPQRVSNHLMHISDWLPTLYTAAGLNSSELENIDGFDMWKTISENATNPRTELVYNIDDIDNYAAVRRGDWKYIYGTTTGGTRDKWYGSSGKDGDYSYDENDVLKSQTASALAGVITSMQIREKNLNIQNHKQNETDFSVHLLNSETIANLRDAATVKCPEINEEDLPESAQCKPLESPCLFNLKDDPCERINLASTRPMLVINLEDMLLKARKTAIKIRNVPRDPNANPALWNNTWTNWQDYEVVQKRPVTPQFWSPLAIGLVAAACVAFTIVIIVLVIISSRKSSKSSKMMRVFASYEDPMDLPSTEMKPKFKDQAFEDRETAAHHSFKEALKSIE</sequence>
<dbReference type="PANTHER" id="PTHR10342">
    <property type="entry name" value="ARYLSULFATASE"/>
    <property type="match status" value="1"/>
</dbReference>
<evidence type="ECO:0000256" key="5">
    <source>
        <dbReference type="ARBA" id="ARBA00022837"/>
    </source>
</evidence>
<evidence type="ECO:0000256" key="2">
    <source>
        <dbReference type="ARBA" id="ARBA00008779"/>
    </source>
</evidence>
<comment type="cofactor">
    <cofactor evidence="1">
        <name>Ca(2+)</name>
        <dbReference type="ChEBI" id="CHEBI:29108"/>
    </cofactor>
</comment>
<dbReference type="GO" id="GO:0008484">
    <property type="term" value="F:sulfuric ester hydrolase activity"/>
    <property type="evidence" value="ECO:0007669"/>
    <property type="project" value="InterPro"/>
</dbReference>
<comment type="caution">
    <text evidence="10">The sequence shown here is derived from an EMBL/GenBank/DDBJ whole genome shotgun (WGS) entry which is preliminary data.</text>
</comment>
<dbReference type="SUPFAM" id="SSF53649">
    <property type="entry name" value="Alkaline phosphatase-like"/>
    <property type="match status" value="1"/>
</dbReference>
<accession>A0A8K0FYH0</accession>
<evidence type="ECO:0000313" key="10">
    <source>
        <dbReference type="EMBL" id="KAF2879253.1"/>
    </source>
</evidence>
<feature type="domain" description="Sulfatase N-terminal" evidence="9">
    <location>
        <begin position="23"/>
        <end position="346"/>
    </location>
</feature>
<keyword evidence="7" id="KW-0812">Transmembrane</keyword>
<reference evidence="10" key="1">
    <citation type="submission" date="2019-08" db="EMBL/GenBank/DDBJ databases">
        <title>The genome of the North American firefly Photinus pyralis.</title>
        <authorList>
            <consortium name="Photinus pyralis genome working group"/>
            <person name="Fallon T.R."/>
            <person name="Sander Lower S.E."/>
            <person name="Weng J.-K."/>
        </authorList>
    </citation>
    <scope>NUCLEOTIDE SEQUENCE</scope>
    <source>
        <strain evidence="10">TRF0915ILg1</strain>
        <tissue evidence="10">Whole body</tissue>
    </source>
</reference>
<keyword evidence="8" id="KW-0732">Signal</keyword>
<keyword evidence="11" id="KW-1185">Reference proteome</keyword>
<feature type="signal peptide" evidence="8">
    <location>
        <begin position="1"/>
        <end position="18"/>
    </location>
</feature>
<keyword evidence="7" id="KW-0472">Membrane</keyword>
<dbReference type="InterPro" id="IPR047115">
    <property type="entry name" value="ARSB"/>
</dbReference>
<evidence type="ECO:0000256" key="1">
    <source>
        <dbReference type="ARBA" id="ARBA00001913"/>
    </source>
</evidence>
<evidence type="ECO:0000256" key="8">
    <source>
        <dbReference type="SAM" id="SignalP"/>
    </source>
</evidence>
<dbReference type="Gene3D" id="3.30.1120.10">
    <property type="match status" value="1"/>
</dbReference>
<keyword evidence="3" id="KW-0479">Metal-binding</keyword>
<evidence type="ECO:0000256" key="4">
    <source>
        <dbReference type="ARBA" id="ARBA00022801"/>
    </source>
</evidence>
<dbReference type="PROSITE" id="PS00523">
    <property type="entry name" value="SULFATASE_1"/>
    <property type="match status" value="1"/>
</dbReference>
<dbReference type="Proteomes" id="UP000801492">
    <property type="component" value="Unassembled WGS sequence"/>
</dbReference>
<comment type="similarity">
    <text evidence="2">Belongs to the sulfatase family.</text>
</comment>
<dbReference type="GO" id="GO:0046872">
    <property type="term" value="F:metal ion binding"/>
    <property type="evidence" value="ECO:0007669"/>
    <property type="project" value="UniProtKB-KW"/>
</dbReference>
<dbReference type="Pfam" id="PF00884">
    <property type="entry name" value="Sulfatase"/>
    <property type="match status" value="1"/>
</dbReference>
<feature type="chain" id="PRO_5035452628" description="Sulfatase N-terminal domain-containing protein" evidence="8">
    <location>
        <begin position="19"/>
        <end position="660"/>
    </location>
</feature>
<dbReference type="InterPro" id="IPR024607">
    <property type="entry name" value="Sulfatase_CS"/>
</dbReference>
<keyword evidence="5" id="KW-0106">Calcium</keyword>
<dbReference type="EMBL" id="VTPC01091199">
    <property type="protein sequence ID" value="KAF2879253.1"/>
    <property type="molecule type" value="Genomic_DNA"/>
</dbReference>
<proteinExistence type="inferred from homology"/>
<keyword evidence="6" id="KW-0325">Glycoprotein</keyword>
<dbReference type="PROSITE" id="PS00149">
    <property type="entry name" value="SULFATASE_2"/>
    <property type="match status" value="1"/>
</dbReference>
<evidence type="ECO:0000256" key="3">
    <source>
        <dbReference type="ARBA" id="ARBA00022723"/>
    </source>
</evidence>
<keyword evidence="4" id="KW-0378">Hydrolase</keyword>